<dbReference type="GeneID" id="7047882"/>
<sequence length="359" mass="41090">MATTTVDKEYYEILGVAIDADELTIKKAYRKLAIQYHPDKNRENPEEAKAQFQKIGEAYQVLGDPELRKKYDTYGKEGAVPEMGFQDAQLFFENLFGGESFKDYIGEITLLKELIKMMGDEADEKTKRAVEDTEESKKVLQKQQDETRNQEMEVRIEKLARYLTDKLSVWTETDKDEGVTEAFKMKMTLEAENLKMASFGAEMLHAIGGIYIQKANNFIRSLRYYMAGSIWGALCEKGTVIKDTWYTIRSALDAHTAAESIAKAESEQENMTEAEMAELQKNMTGKVLAASWRGARFEIQHVLRQVCDKVLYDKTVPKEKRKDRAQALLIVGDIFSKVEPDKDSETRFLETLVEEHMSS</sequence>
<name>B6JZJ4_SCHJY</name>
<dbReference type="FunFam" id="1.10.287.110:FF:000028">
    <property type="entry name" value="DnaJ domain protein"/>
    <property type="match status" value="1"/>
</dbReference>
<dbReference type="eggNOG" id="KOG0691">
    <property type="taxonomic scope" value="Eukaryota"/>
</dbReference>
<accession>B6JZJ4</accession>
<dbReference type="GO" id="GO:0016558">
    <property type="term" value="P:protein import into peroxisome matrix"/>
    <property type="evidence" value="ECO:0000318"/>
    <property type="project" value="GO_Central"/>
</dbReference>
<evidence type="ECO:0000313" key="4">
    <source>
        <dbReference type="EMBL" id="EEB06962.2"/>
    </source>
</evidence>
<feature type="region of interest" description="Disordered" evidence="2">
    <location>
        <begin position="127"/>
        <end position="146"/>
    </location>
</feature>
<dbReference type="VEuPathDB" id="FungiDB:SJAG_02034"/>
<dbReference type="InterPro" id="IPR001623">
    <property type="entry name" value="DnaJ_domain"/>
</dbReference>
<proteinExistence type="predicted"/>
<dbReference type="GO" id="GO:0005829">
    <property type="term" value="C:cytosol"/>
    <property type="evidence" value="ECO:0000318"/>
    <property type="project" value="GO_Central"/>
</dbReference>
<dbReference type="EMBL" id="KE651168">
    <property type="protein sequence ID" value="EEB06962.2"/>
    <property type="molecule type" value="Genomic_DNA"/>
</dbReference>
<dbReference type="AlphaFoldDB" id="B6JZJ4"/>
<keyword evidence="1" id="KW-0143">Chaperone</keyword>
<evidence type="ECO:0000313" key="5">
    <source>
        <dbReference type="Proteomes" id="UP000001744"/>
    </source>
</evidence>
<dbReference type="OMA" id="RPALMDK"/>
<dbReference type="CDD" id="cd06257">
    <property type="entry name" value="DnaJ"/>
    <property type="match status" value="1"/>
</dbReference>
<dbReference type="PROSITE" id="PS00636">
    <property type="entry name" value="DNAJ_1"/>
    <property type="match status" value="1"/>
</dbReference>
<dbReference type="PANTHER" id="PTHR45006:SF1">
    <property type="entry name" value="DNAJ-LIKE PROTEIN 1"/>
    <property type="match status" value="1"/>
</dbReference>
<dbReference type="Pfam" id="PF00226">
    <property type="entry name" value="DnaJ"/>
    <property type="match status" value="1"/>
</dbReference>
<gene>
    <name evidence="4" type="ORF">SJAG_02034</name>
</gene>
<protein>
    <submittedName>
        <fullName evidence="4">DNAJ protein Caj1/Djp1-type</fullName>
    </submittedName>
</protein>
<evidence type="ECO:0000256" key="1">
    <source>
        <dbReference type="ARBA" id="ARBA00023186"/>
    </source>
</evidence>
<dbReference type="SMART" id="SM00271">
    <property type="entry name" value="DnaJ"/>
    <property type="match status" value="1"/>
</dbReference>
<dbReference type="OrthoDB" id="552049at2759"/>
<dbReference type="PANTHER" id="PTHR45006">
    <property type="entry name" value="DNAJ-LIKE PROTEIN 1"/>
    <property type="match status" value="1"/>
</dbReference>
<keyword evidence="5" id="KW-1185">Reference proteome</keyword>
<reference evidence="4 5" key="1">
    <citation type="journal article" date="2011" name="Science">
        <title>Comparative functional genomics of the fission yeasts.</title>
        <authorList>
            <person name="Rhind N."/>
            <person name="Chen Z."/>
            <person name="Yassour M."/>
            <person name="Thompson D.A."/>
            <person name="Haas B.J."/>
            <person name="Habib N."/>
            <person name="Wapinski I."/>
            <person name="Roy S."/>
            <person name="Lin M.F."/>
            <person name="Heiman D.I."/>
            <person name="Young S.K."/>
            <person name="Furuya K."/>
            <person name="Guo Y."/>
            <person name="Pidoux A."/>
            <person name="Chen H.M."/>
            <person name="Robbertse B."/>
            <person name="Goldberg J.M."/>
            <person name="Aoki K."/>
            <person name="Bayne E.H."/>
            <person name="Berlin A.M."/>
            <person name="Desjardins C.A."/>
            <person name="Dobbs E."/>
            <person name="Dukaj L."/>
            <person name="Fan L."/>
            <person name="FitzGerald M.G."/>
            <person name="French C."/>
            <person name="Gujja S."/>
            <person name="Hansen K."/>
            <person name="Keifenheim D."/>
            <person name="Levin J.Z."/>
            <person name="Mosher R.A."/>
            <person name="Mueller C.A."/>
            <person name="Pfiffner J."/>
            <person name="Priest M."/>
            <person name="Russ C."/>
            <person name="Smialowska A."/>
            <person name="Swoboda P."/>
            <person name="Sykes S.M."/>
            <person name="Vaughn M."/>
            <person name="Vengrova S."/>
            <person name="Yoder R."/>
            <person name="Zeng Q."/>
            <person name="Allshire R."/>
            <person name="Baulcombe D."/>
            <person name="Birren B.W."/>
            <person name="Brown W."/>
            <person name="Ekwall K."/>
            <person name="Kellis M."/>
            <person name="Leatherwood J."/>
            <person name="Levin H."/>
            <person name="Margalit H."/>
            <person name="Martienssen R."/>
            <person name="Nieduszynski C.A."/>
            <person name="Spatafora J.W."/>
            <person name="Friedman N."/>
            <person name="Dalgaard J.Z."/>
            <person name="Baumann P."/>
            <person name="Niki H."/>
            <person name="Regev A."/>
            <person name="Nusbaum C."/>
        </authorList>
    </citation>
    <scope>NUCLEOTIDE SEQUENCE [LARGE SCALE GENOMIC DNA]</scope>
    <source>
        <strain evidence="5">yFS275 / FY16936</strain>
    </source>
</reference>
<dbReference type="InterPro" id="IPR052814">
    <property type="entry name" value="Peroxisomal_DnaJ"/>
</dbReference>
<dbReference type="RefSeq" id="XP_002173255.2">
    <property type="nucleotide sequence ID" value="XM_002173219.2"/>
</dbReference>
<dbReference type="InterPro" id="IPR036869">
    <property type="entry name" value="J_dom_sf"/>
</dbReference>
<dbReference type="Pfam" id="PF14308">
    <property type="entry name" value="DnaJ-X"/>
    <property type="match status" value="1"/>
</dbReference>
<dbReference type="Gene3D" id="1.10.287.110">
    <property type="entry name" value="DnaJ domain"/>
    <property type="match status" value="1"/>
</dbReference>
<organism evidence="4 5">
    <name type="scientific">Schizosaccharomyces japonicus (strain yFS275 / FY16936)</name>
    <name type="common">Fission yeast</name>
    <dbReference type="NCBI Taxonomy" id="402676"/>
    <lineage>
        <taxon>Eukaryota</taxon>
        <taxon>Fungi</taxon>
        <taxon>Dikarya</taxon>
        <taxon>Ascomycota</taxon>
        <taxon>Taphrinomycotina</taxon>
        <taxon>Schizosaccharomycetes</taxon>
        <taxon>Schizosaccharomycetales</taxon>
        <taxon>Schizosaccharomycetaceae</taxon>
        <taxon>Schizosaccharomyces</taxon>
    </lineage>
</organism>
<evidence type="ECO:0000259" key="3">
    <source>
        <dbReference type="PROSITE" id="PS50076"/>
    </source>
</evidence>
<dbReference type="Proteomes" id="UP000001744">
    <property type="component" value="Unassembled WGS sequence"/>
</dbReference>
<dbReference type="InterPro" id="IPR018253">
    <property type="entry name" value="DnaJ_domain_CS"/>
</dbReference>
<dbReference type="HOGENOM" id="CLU_025145_3_1_1"/>
<dbReference type="InterPro" id="IPR026894">
    <property type="entry name" value="DnaJ_X"/>
</dbReference>
<evidence type="ECO:0000256" key="2">
    <source>
        <dbReference type="SAM" id="MobiDB-lite"/>
    </source>
</evidence>
<dbReference type="PROSITE" id="PS50076">
    <property type="entry name" value="DNAJ_2"/>
    <property type="match status" value="1"/>
</dbReference>
<dbReference type="SUPFAM" id="SSF46565">
    <property type="entry name" value="Chaperone J-domain"/>
    <property type="match status" value="1"/>
</dbReference>
<dbReference type="PRINTS" id="PR00625">
    <property type="entry name" value="JDOMAIN"/>
</dbReference>
<feature type="domain" description="J" evidence="3">
    <location>
        <begin position="9"/>
        <end position="75"/>
    </location>
</feature>
<dbReference type="JaponicusDB" id="SJAG_02034"/>
<dbReference type="STRING" id="402676.B6JZJ4"/>